<name>A0A286GU51_9BACT</name>
<dbReference type="OrthoDB" id="9810907at2"/>
<reference evidence="3" key="1">
    <citation type="submission" date="2017-09" db="EMBL/GenBank/DDBJ databases">
        <authorList>
            <person name="Varghese N."/>
            <person name="Submissions S."/>
        </authorList>
    </citation>
    <scope>NUCLEOTIDE SEQUENCE [LARGE SCALE GENOMIC DNA]</scope>
    <source>
        <strain evidence="3">DSM 29961</strain>
    </source>
</reference>
<keyword evidence="3" id="KW-1185">Reference proteome</keyword>
<protein>
    <submittedName>
        <fullName evidence="2">CHAD domain-containing protein</fullName>
    </submittedName>
</protein>
<dbReference type="Pfam" id="PF05235">
    <property type="entry name" value="CHAD"/>
    <property type="match status" value="1"/>
</dbReference>
<dbReference type="SMART" id="SM00880">
    <property type="entry name" value="CHAD"/>
    <property type="match status" value="1"/>
</dbReference>
<dbReference type="InterPro" id="IPR038186">
    <property type="entry name" value="CHAD_dom_sf"/>
</dbReference>
<dbReference type="EMBL" id="OCNH01000009">
    <property type="protein sequence ID" value="SOD99051.1"/>
    <property type="molecule type" value="Genomic_DNA"/>
</dbReference>
<dbReference type="AlphaFoldDB" id="A0A286GU51"/>
<dbReference type="Gene3D" id="1.40.20.10">
    <property type="entry name" value="CHAD domain"/>
    <property type="match status" value="1"/>
</dbReference>
<dbReference type="PROSITE" id="PS51708">
    <property type="entry name" value="CHAD"/>
    <property type="match status" value="1"/>
</dbReference>
<gene>
    <name evidence="2" type="ORF">SAMN06269250_6259</name>
</gene>
<evidence type="ECO:0000259" key="1">
    <source>
        <dbReference type="PROSITE" id="PS51708"/>
    </source>
</evidence>
<dbReference type="RefSeq" id="WP_097131598.1">
    <property type="nucleotide sequence ID" value="NZ_OCNH01000009.1"/>
</dbReference>
<sequence>MGYVFKQQDSIATNLNRILSEEVSAALAALENPAEASADAIHSVRKRIKKIRALYRFVRRELKEKDFKQINTFYRSIGQQLSSLRDATVMIKTLDKLREAGPVNVSPRLLATLRKALLVQQAQAANAFFNDPNQLGGVIQAFQQAARRVKGLSKRHKGFRLIKPNLKAIYQRARKALKVATDKPSVDHLHELRKEVKTLWYHTRLLQPIWPGLLKAYEHEFGRLGELLGDDHDFGVLAGIIASDQLLIRSQQTKETLLNALQAQRTQLQAQIYPLANRLLSEKADEFVKRFQRHWKVWQSEANPLAVNQLQAA</sequence>
<organism evidence="2 3">
    <name type="scientific">Spirosoma fluviale</name>
    <dbReference type="NCBI Taxonomy" id="1597977"/>
    <lineage>
        <taxon>Bacteria</taxon>
        <taxon>Pseudomonadati</taxon>
        <taxon>Bacteroidota</taxon>
        <taxon>Cytophagia</taxon>
        <taxon>Cytophagales</taxon>
        <taxon>Cytophagaceae</taxon>
        <taxon>Spirosoma</taxon>
    </lineage>
</organism>
<dbReference type="InterPro" id="IPR007899">
    <property type="entry name" value="CHAD_dom"/>
</dbReference>
<dbReference type="PANTHER" id="PTHR39339">
    <property type="entry name" value="SLR1444 PROTEIN"/>
    <property type="match status" value="1"/>
</dbReference>
<dbReference type="Proteomes" id="UP000219452">
    <property type="component" value="Unassembled WGS sequence"/>
</dbReference>
<proteinExistence type="predicted"/>
<evidence type="ECO:0000313" key="2">
    <source>
        <dbReference type="EMBL" id="SOD99051.1"/>
    </source>
</evidence>
<feature type="domain" description="CHAD" evidence="1">
    <location>
        <begin position="8"/>
        <end position="296"/>
    </location>
</feature>
<accession>A0A286GU51</accession>
<evidence type="ECO:0000313" key="3">
    <source>
        <dbReference type="Proteomes" id="UP000219452"/>
    </source>
</evidence>
<dbReference type="PANTHER" id="PTHR39339:SF1">
    <property type="entry name" value="CHAD DOMAIN-CONTAINING PROTEIN"/>
    <property type="match status" value="1"/>
</dbReference>